<dbReference type="RefSeq" id="WP_121638441.1">
    <property type="nucleotide sequence ID" value="NZ_CP033066.1"/>
</dbReference>
<keyword evidence="2" id="KW-0238">DNA-binding</keyword>
<sequence length="141" mass="16322">MEIDLEQFLPYQLNQMANLISDDFARVYQQKYNLTIPQWRVLANLAQYGKSNAKDLCTQANMDKSTVSRVIKSLLQRGYVEAQLNQQDKRVTQVMLNEQGNALYKLIARDAQNWEAQLAEKFSKQQQVQLLNLLKELKGAL</sequence>
<dbReference type="SMART" id="SM00347">
    <property type="entry name" value="HTH_MARR"/>
    <property type="match status" value="1"/>
</dbReference>
<dbReference type="PANTHER" id="PTHR35790">
    <property type="entry name" value="HTH-TYPE TRANSCRIPTIONAL REGULATOR PCHR"/>
    <property type="match status" value="1"/>
</dbReference>
<dbReference type="InterPro" id="IPR036388">
    <property type="entry name" value="WH-like_DNA-bd_sf"/>
</dbReference>
<dbReference type="InterPro" id="IPR036390">
    <property type="entry name" value="WH_DNA-bd_sf"/>
</dbReference>
<dbReference type="PROSITE" id="PS50995">
    <property type="entry name" value="HTH_MARR_2"/>
    <property type="match status" value="1"/>
</dbReference>
<dbReference type="PANTHER" id="PTHR35790:SF4">
    <property type="entry name" value="HTH-TYPE TRANSCRIPTIONAL REGULATOR PCHR"/>
    <property type="match status" value="1"/>
</dbReference>
<accession>A0AAD0XEP8</accession>
<evidence type="ECO:0000259" key="4">
    <source>
        <dbReference type="PROSITE" id="PS50995"/>
    </source>
</evidence>
<dbReference type="GO" id="GO:0003677">
    <property type="term" value="F:DNA binding"/>
    <property type="evidence" value="ECO:0007669"/>
    <property type="project" value="UniProtKB-KW"/>
</dbReference>
<dbReference type="Gene3D" id="1.10.10.10">
    <property type="entry name" value="Winged helix-like DNA-binding domain superfamily/Winged helix DNA-binding domain"/>
    <property type="match status" value="1"/>
</dbReference>
<dbReference type="InterPro" id="IPR052067">
    <property type="entry name" value="Metal_resp_HTH_trans_reg"/>
</dbReference>
<dbReference type="GO" id="GO:0003700">
    <property type="term" value="F:DNA-binding transcription factor activity"/>
    <property type="evidence" value="ECO:0007669"/>
    <property type="project" value="InterPro"/>
</dbReference>
<protein>
    <submittedName>
        <fullName evidence="5">MarR family transcriptional regulator</fullName>
    </submittedName>
</protein>
<reference evidence="5 6" key="1">
    <citation type="submission" date="2018-10" db="EMBL/GenBank/DDBJ databases">
        <title>Complete Genome Sequence and Transcriptomic Profiles of a Marine Bacterium, Pseudoalteromonas agarivorans Hao 2018.</title>
        <authorList>
            <person name="Hao L."/>
        </authorList>
    </citation>
    <scope>NUCLEOTIDE SEQUENCE [LARGE SCALE GENOMIC DNA]</scope>
    <source>
        <strain evidence="5 6">Hao 2018</strain>
    </source>
</reference>
<gene>
    <name evidence="5" type="ORF">D9T18_17950</name>
</gene>
<organism evidence="5 6">
    <name type="scientific">Pseudoalteromonas agarivorans</name>
    <dbReference type="NCBI Taxonomy" id="176102"/>
    <lineage>
        <taxon>Bacteria</taxon>
        <taxon>Pseudomonadati</taxon>
        <taxon>Pseudomonadota</taxon>
        <taxon>Gammaproteobacteria</taxon>
        <taxon>Alteromonadales</taxon>
        <taxon>Pseudoalteromonadaceae</taxon>
        <taxon>Pseudoalteromonas</taxon>
    </lineage>
</organism>
<evidence type="ECO:0000313" key="5">
    <source>
        <dbReference type="EMBL" id="AYM88570.1"/>
    </source>
</evidence>
<dbReference type="InterPro" id="IPR000835">
    <property type="entry name" value="HTH_MarR-typ"/>
</dbReference>
<evidence type="ECO:0000256" key="1">
    <source>
        <dbReference type="ARBA" id="ARBA00023015"/>
    </source>
</evidence>
<evidence type="ECO:0000256" key="2">
    <source>
        <dbReference type="ARBA" id="ARBA00023125"/>
    </source>
</evidence>
<dbReference type="EMBL" id="CP033066">
    <property type="protein sequence ID" value="AYM88570.1"/>
    <property type="molecule type" value="Genomic_DNA"/>
</dbReference>
<evidence type="ECO:0000256" key="3">
    <source>
        <dbReference type="ARBA" id="ARBA00023163"/>
    </source>
</evidence>
<name>A0AAD0XEP8_9GAMM</name>
<feature type="domain" description="HTH marR-type" evidence="4">
    <location>
        <begin position="6"/>
        <end position="139"/>
    </location>
</feature>
<keyword evidence="3" id="KW-0804">Transcription</keyword>
<dbReference type="SUPFAM" id="SSF46785">
    <property type="entry name" value="Winged helix' DNA-binding domain"/>
    <property type="match status" value="1"/>
</dbReference>
<proteinExistence type="predicted"/>
<evidence type="ECO:0000313" key="6">
    <source>
        <dbReference type="Proteomes" id="UP000279995"/>
    </source>
</evidence>
<dbReference type="Proteomes" id="UP000279995">
    <property type="component" value="Chromosome II"/>
</dbReference>
<dbReference type="PRINTS" id="PR00598">
    <property type="entry name" value="HTHMARR"/>
</dbReference>
<dbReference type="AlphaFoldDB" id="A0AAD0XEP8"/>
<dbReference type="Pfam" id="PF01047">
    <property type="entry name" value="MarR"/>
    <property type="match status" value="1"/>
</dbReference>
<keyword evidence="1" id="KW-0805">Transcription regulation</keyword>